<evidence type="ECO:0000313" key="3">
    <source>
        <dbReference type="EMBL" id="CAB3780696.1"/>
    </source>
</evidence>
<dbReference type="AlphaFoldDB" id="A0A6S7AXD0"/>
<evidence type="ECO:0000259" key="2">
    <source>
        <dbReference type="SMART" id="SM00867"/>
    </source>
</evidence>
<evidence type="ECO:0000313" key="4">
    <source>
        <dbReference type="Proteomes" id="UP000494115"/>
    </source>
</evidence>
<keyword evidence="4" id="KW-1185">Reference proteome</keyword>
<dbReference type="InterPro" id="IPR007372">
    <property type="entry name" value="Lipid/polyisoprenoid-bd_YceI"/>
</dbReference>
<dbReference type="SMART" id="SM00867">
    <property type="entry name" value="YceI"/>
    <property type="match status" value="1"/>
</dbReference>
<name>A0A6S7AXD0_9BURK</name>
<dbReference type="Pfam" id="PF04264">
    <property type="entry name" value="YceI"/>
    <property type="match status" value="1"/>
</dbReference>
<dbReference type="InterPro" id="IPR027016">
    <property type="entry name" value="UCP029811"/>
</dbReference>
<proteinExistence type="predicted"/>
<evidence type="ECO:0000256" key="1">
    <source>
        <dbReference type="SAM" id="SignalP"/>
    </source>
</evidence>
<sequence>MRKFIGYAAAVALMFGLSSAHAAWRVDNSASTFNFVTTKAPAQGVAAIVEVQKFKQIDGTLGDDGKLEFDVDLGSVETHIPLRNERLKEILFKVAGNPKAVFAGTVDARRFKAMRVGALADVDVNGQLTIDGQSNPLTASLRIVKLPSGALQVSTSAPIVVNLKDYGLQDGVEALRTLMKLDVLASSAPVTFSVVMKSEK</sequence>
<organism evidence="3 4">
    <name type="scientific">Pararobbsia alpina</name>
    <dbReference type="NCBI Taxonomy" id="621374"/>
    <lineage>
        <taxon>Bacteria</taxon>
        <taxon>Pseudomonadati</taxon>
        <taxon>Pseudomonadota</taxon>
        <taxon>Betaproteobacteria</taxon>
        <taxon>Burkholderiales</taxon>
        <taxon>Burkholderiaceae</taxon>
        <taxon>Pararobbsia</taxon>
    </lineage>
</organism>
<keyword evidence="1" id="KW-0732">Signal</keyword>
<dbReference type="EMBL" id="CADIKM010000003">
    <property type="protein sequence ID" value="CAB3780696.1"/>
    <property type="molecule type" value="Genomic_DNA"/>
</dbReference>
<feature type="signal peptide" evidence="1">
    <location>
        <begin position="1"/>
        <end position="22"/>
    </location>
</feature>
<dbReference type="Proteomes" id="UP000494115">
    <property type="component" value="Unassembled WGS sequence"/>
</dbReference>
<dbReference type="PANTHER" id="PTHR34406:SF1">
    <property type="entry name" value="PROTEIN YCEI"/>
    <property type="match status" value="1"/>
</dbReference>
<protein>
    <recommendedName>
        <fullName evidence="2">Lipid/polyisoprenoid-binding YceI-like domain-containing protein</fullName>
    </recommendedName>
</protein>
<accession>A0A6S7AXD0</accession>
<dbReference type="PANTHER" id="PTHR34406">
    <property type="entry name" value="PROTEIN YCEI"/>
    <property type="match status" value="1"/>
</dbReference>
<dbReference type="InterPro" id="IPR036761">
    <property type="entry name" value="TTHA0802/YceI-like_sf"/>
</dbReference>
<gene>
    <name evidence="3" type="ORF">LMG28138_01099</name>
</gene>
<dbReference type="SUPFAM" id="SSF101874">
    <property type="entry name" value="YceI-like"/>
    <property type="match status" value="1"/>
</dbReference>
<dbReference type="RefSeq" id="WP_175103610.1">
    <property type="nucleotide sequence ID" value="NZ_CADIKM010000003.1"/>
</dbReference>
<dbReference type="PIRSF" id="PIRSF029811">
    <property type="entry name" value="UCP029811"/>
    <property type="match status" value="1"/>
</dbReference>
<reference evidence="3 4" key="1">
    <citation type="submission" date="2020-04" db="EMBL/GenBank/DDBJ databases">
        <authorList>
            <person name="De Canck E."/>
        </authorList>
    </citation>
    <scope>NUCLEOTIDE SEQUENCE [LARGE SCALE GENOMIC DNA]</scope>
    <source>
        <strain evidence="3 4">LMG 28138</strain>
    </source>
</reference>
<feature type="domain" description="Lipid/polyisoprenoid-binding YceI-like" evidence="2">
    <location>
        <begin position="23"/>
        <end position="197"/>
    </location>
</feature>
<feature type="chain" id="PRO_5028912171" description="Lipid/polyisoprenoid-binding YceI-like domain-containing protein" evidence="1">
    <location>
        <begin position="23"/>
        <end position="200"/>
    </location>
</feature>
<dbReference type="Gene3D" id="2.40.128.110">
    <property type="entry name" value="Lipid/polyisoprenoid-binding, YceI-like"/>
    <property type="match status" value="1"/>
</dbReference>